<dbReference type="Gene3D" id="3.40.50.1000">
    <property type="entry name" value="HAD superfamily/HAD-like"/>
    <property type="match status" value="1"/>
</dbReference>
<keyword evidence="12" id="KW-1185">Reference proteome</keyword>
<dbReference type="EMBL" id="FTOE01000001">
    <property type="protein sequence ID" value="SIS47537.1"/>
    <property type="molecule type" value="Genomic_DNA"/>
</dbReference>
<proteinExistence type="inferred from homology"/>
<evidence type="ECO:0000256" key="3">
    <source>
        <dbReference type="ARBA" id="ARBA00004818"/>
    </source>
</evidence>
<evidence type="ECO:0000256" key="8">
    <source>
        <dbReference type="ARBA" id="ARBA00022842"/>
    </source>
</evidence>
<comment type="cofactor">
    <cofactor evidence="2 10">
        <name>Mg(2+)</name>
        <dbReference type="ChEBI" id="CHEBI:18420"/>
    </cofactor>
</comment>
<evidence type="ECO:0000256" key="5">
    <source>
        <dbReference type="ARBA" id="ARBA00013078"/>
    </source>
</evidence>
<dbReference type="CDD" id="cd16417">
    <property type="entry name" value="HAD_PGPase"/>
    <property type="match status" value="1"/>
</dbReference>
<comment type="similarity">
    <text evidence="4 10">Belongs to the HAD-like hydrolase superfamily. CbbY/CbbZ/Gph/YieH family.</text>
</comment>
<dbReference type="SUPFAM" id="SSF56784">
    <property type="entry name" value="HAD-like"/>
    <property type="match status" value="1"/>
</dbReference>
<dbReference type="InterPro" id="IPR037512">
    <property type="entry name" value="PGPase_prok"/>
</dbReference>
<dbReference type="Gene3D" id="1.10.150.240">
    <property type="entry name" value="Putative phosphatase, domain 2"/>
    <property type="match status" value="1"/>
</dbReference>
<comment type="function">
    <text evidence="10">Specifically catalyzes the dephosphorylation of 2-phosphoglycolate. Is involved in the dissimilation of the intracellular 2-phosphoglycolate formed during the DNA repair of 3'-phosphoglycolate ends, a major class of DNA lesions induced by oxidative stress.</text>
</comment>
<organism evidence="11 12">
    <name type="scientific">Neptunomonas antarctica</name>
    <dbReference type="NCBI Taxonomy" id="619304"/>
    <lineage>
        <taxon>Bacteria</taxon>
        <taxon>Pseudomonadati</taxon>
        <taxon>Pseudomonadota</taxon>
        <taxon>Gammaproteobacteria</taxon>
        <taxon>Oceanospirillales</taxon>
        <taxon>Oceanospirillaceae</taxon>
        <taxon>Neptunomonas</taxon>
    </lineage>
</organism>
<evidence type="ECO:0000313" key="11">
    <source>
        <dbReference type="EMBL" id="SIS47537.1"/>
    </source>
</evidence>
<dbReference type="NCBIfam" id="NF009695">
    <property type="entry name" value="PRK13222.1-2"/>
    <property type="match status" value="1"/>
</dbReference>
<accession>A0A1N7JDX0</accession>
<feature type="binding site" evidence="10">
    <location>
        <position position="178"/>
    </location>
    <ligand>
        <name>Mg(2+)</name>
        <dbReference type="ChEBI" id="CHEBI:18420"/>
    </ligand>
</feature>
<dbReference type="NCBIfam" id="TIGR01549">
    <property type="entry name" value="HAD-SF-IA-v1"/>
    <property type="match status" value="1"/>
</dbReference>
<comment type="pathway">
    <text evidence="3 10">Organic acid metabolism; glycolate biosynthesis; glycolate from 2-phosphoglycolate: step 1/1.</text>
</comment>
<feature type="active site" description="Nucleophile" evidence="10">
    <location>
        <position position="16"/>
    </location>
</feature>
<dbReference type="GO" id="GO:0005975">
    <property type="term" value="P:carbohydrate metabolic process"/>
    <property type="evidence" value="ECO:0007669"/>
    <property type="project" value="InterPro"/>
</dbReference>
<evidence type="ECO:0000256" key="10">
    <source>
        <dbReference type="HAMAP-Rule" id="MF_00495"/>
    </source>
</evidence>
<name>A0A1N7JDX0_9GAMM</name>
<dbReference type="GO" id="GO:0046872">
    <property type="term" value="F:metal ion binding"/>
    <property type="evidence" value="ECO:0007669"/>
    <property type="project" value="UniProtKB-KW"/>
</dbReference>
<dbReference type="Pfam" id="PF13419">
    <property type="entry name" value="HAD_2"/>
    <property type="match status" value="1"/>
</dbReference>
<evidence type="ECO:0000256" key="2">
    <source>
        <dbReference type="ARBA" id="ARBA00001946"/>
    </source>
</evidence>
<keyword evidence="7 10" id="KW-0378">Hydrolase</keyword>
<keyword evidence="9 10" id="KW-0119">Carbohydrate metabolism</keyword>
<dbReference type="UniPathway" id="UPA00865">
    <property type="reaction ID" value="UER00834"/>
</dbReference>
<dbReference type="RefSeq" id="WP_054343135.1">
    <property type="nucleotide sequence ID" value="NZ_FTOE01000001.1"/>
</dbReference>
<dbReference type="GO" id="GO:0006281">
    <property type="term" value="P:DNA repair"/>
    <property type="evidence" value="ECO:0007669"/>
    <property type="project" value="TreeGrafter"/>
</dbReference>
<evidence type="ECO:0000256" key="4">
    <source>
        <dbReference type="ARBA" id="ARBA00006171"/>
    </source>
</evidence>
<gene>
    <name evidence="11" type="ORF">SAMN05421760_1011011</name>
</gene>
<dbReference type="InterPro" id="IPR036412">
    <property type="entry name" value="HAD-like_sf"/>
</dbReference>
<comment type="catalytic activity">
    <reaction evidence="1 10">
        <text>2-phosphoglycolate + H2O = glycolate + phosphate</text>
        <dbReference type="Rhea" id="RHEA:14369"/>
        <dbReference type="ChEBI" id="CHEBI:15377"/>
        <dbReference type="ChEBI" id="CHEBI:29805"/>
        <dbReference type="ChEBI" id="CHEBI:43474"/>
        <dbReference type="ChEBI" id="CHEBI:58033"/>
        <dbReference type="EC" id="3.1.3.18"/>
    </reaction>
</comment>
<dbReference type="NCBIfam" id="TIGR01509">
    <property type="entry name" value="HAD-SF-IA-v3"/>
    <property type="match status" value="1"/>
</dbReference>
<feature type="binding site" evidence="10">
    <location>
        <position position="16"/>
    </location>
    <ligand>
        <name>Mg(2+)</name>
        <dbReference type="ChEBI" id="CHEBI:18420"/>
    </ligand>
</feature>
<keyword evidence="8 10" id="KW-0460">Magnesium</keyword>
<dbReference type="InterPro" id="IPR050155">
    <property type="entry name" value="HAD-like_hydrolase_sf"/>
</dbReference>
<sequence length="223" mass="23912">MKSLFEGSFPQLIMFDLDGTLVDSVPDLASAIDKTLQSLGLPVVGETNVRLWVGNGASMLVERALKHVSPVIDSSLSGRAYARFLNNYADCLADKSQLYGGVLDALEKLYAREIPMAIVTNKPIAFTHPLLTGLEIAHFFPTVLGGDSLPAKKPDPLPLNTLIEQYGIRPDQALMVGDSVNDILAARAAGCPVIAVPYGYNHGQSIYEAGADKVICDLGELLE</sequence>
<evidence type="ECO:0000256" key="1">
    <source>
        <dbReference type="ARBA" id="ARBA00000830"/>
    </source>
</evidence>
<dbReference type="Proteomes" id="UP000185999">
    <property type="component" value="Unassembled WGS sequence"/>
</dbReference>
<dbReference type="PRINTS" id="PR00413">
    <property type="entry name" value="HADHALOGNASE"/>
</dbReference>
<dbReference type="EC" id="3.1.3.18" evidence="5 10"/>
<dbReference type="AlphaFoldDB" id="A0A1N7JDX0"/>
<keyword evidence="6 10" id="KW-0479">Metal-binding</keyword>
<evidence type="ECO:0000256" key="9">
    <source>
        <dbReference type="ARBA" id="ARBA00023277"/>
    </source>
</evidence>
<evidence type="ECO:0000256" key="7">
    <source>
        <dbReference type="ARBA" id="ARBA00022801"/>
    </source>
</evidence>
<dbReference type="InterPro" id="IPR023198">
    <property type="entry name" value="PGP-like_dom2"/>
</dbReference>
<dbReference type="PANTHER" id="PTHR43434">
    <property type="entry name" value="PHOSPHOGLYCOLATE PHOSPHATASE"/>
    <property type="match status" value="1"/>
</dbReference>
<protein>
    <recommendedName>
        <fullName evidence="5 10">Phosphoglycolate phosphatase</fullName>
        <shortName evidence="10">PGP</shortName>
        <shortName evidence="10">PGPase</shortName>
        <ecNumber evidence="5 10">3.1.3.18</ecNumber>
    </recommendedName>
</protein>
<dbReference type="OrthoDB" id="9776368at2"/>
<dbReference type="NCBIfam" id="TIGR01449">
    <property type="entry name" value="PGP_bact"/>
    <property type="match status" value="1"/>
</dbReference>
<reference evidence="12" key="1">
    <citation type="submission" date="2017-01" db="EMBL/GenBank/DDBJ databases">
        <authorList>
            <person name="Varghese N."/>
            <person name="Submissions S."/>
        </authorList>
    </citation>
    <scope>NUCLEOTIDE SEQUENCE [LARGE SCALE GENOMIC DNA]</scope>
    <source>
        <strain evidence="12">DSM 22306</strain>
    </source>
</reference>
<dbReference type="InterPro" id="IPR041492">
    <property type="entry name" value="HAD_2"/>
</dbReference>
<dbReference type="STRING" id="619304.SAMN05421760_1011011"/>
<dbReference type="HAMAP" id="MF_00495">
    <property type="entry name" value="GPH_hydrolase_bact"/>
    <property type="match status" value="1"/>
</dbReference>
<dbReference type="InterPro" id="IPR023214">
    <property type="entry name" value="HAD_sf"/>
</dbReference>
<evidence type="ECO:0000256" key="6">
    <source>
        <dbReference type="ARBA" id="ARBA00022723"/>
    </source>
</evidence>
<dbReference type="FunFam" id="3.40.50.1000:FF:000022">
    <property type="entry name" value="Phosphoglycolate phosphatase"/>
    <property type="match status" value="1"/>
</dbReference>
<dbReference type="PANTHER" id="PTHR43434:SF1">
    <property type="entry name" value="PHOSPHOGLYCOLATE PHOSPHATASE"/>
    <property type="match status" value="1"/>
</dbReference>
<dbReference type="GO" id="GO:0005829">
    <property type="term" value="C:cytosol"/>
    <property type="evidence" value="ECO:0007669"/>
    <property type="project" value="TreeGrafter"/>
</dbReference>
<dbReference type="GO" id="GO:0046295">
    <property type="term" value="P:glycolate biosynthetic process"/>
    <property type="evidence" value="ECO:0007669"/>
    <property type="project" value="UniProtKB-UniRule"/>
</dbReference>
<dbReference type="SFLD" id="SFLDG01129">
    <property type="entry name" value="C1.5:_HAD__Beta-PGM__Phosphata"/>
    <property type="match status" value="1"/>
</dbReference>
<dbReference type="GO" id="GO:0008967">
    <property type="term" value="F:phosphoglycolate phosphatase activity"/>
    <property type="evidence" value="ECO:0007669"/>
    <property type="project" value="UniProtKB-UniRule"/>
</dbReference>
<feature type="binding site" evidence="10">
    <location>
        <position position="18"/>
    </location>
    <ligand>
        <name>Mg(2+)</name>
        <dbReference type="ChEBI" id="CHEBI:18420"/>
    </ligand>
</feature>
<dbReference type="SFLD" id="SFLDS00003">
    <property type="entry name" value="Haloacid_Dehalogenase"/>
    <property type="match status" value="1"/>
</dbReference>
<dbReference type="SFLD" id="SFLDG01135">
    <property type="entry name" value="C1.5.6:_HAD__Beta-PGM__Phospha"/>
    <property type="match status" value="1"/>
</dbReference>
<dbReference type="InterPro" id="IPR006439">
    <property type="entry name" value="HAD-SF_hydro_IA"/>
</dbReference>
<evidence type="ECO:0000313" key="12">
    <source>
        <dbReference type="Proteomes" id="UP000185999"/>
    </source>
</evidence>